<dbReference type="PANTHER" id="PTHR30627">
    <property type="entry name" value="PEPTIDOGLYCAN D,D-TRANSPEPTIDASE"/>
    <property type="match status" value="1"/>
</dbReference>
<dbReference type="AlphaFoldDB" id="A0A1J5Q278"/>
<feature type="domain" description="Penicillin-binding protein transpeptidase" evidence="1">
    <location>
        <begin position="1"/>
        <end position="367"/>
    </location>
</feature>
<dbReference type="GO" id="GO:0008658">
    <property type="term" value="F:penicillin binding"/>
    <property type="evidence" value="ECO:0007669"/>
    <property type="project" value="InterPro"/>
</dbReference>
<dbReference type="Gene3D" id="3.40.710.10">
    <property type="entry name" value="DD-peptidase/beta-lactamase superfamily"/>
    <property type="match status" value="1"/>
</dbReference>
<dbReference type="InterPro" id="IPR001460">
    <property type="entry name" value="PCN-bd_Tpept"/>
</dbReference>
<dbReference type="SUPFAM" id="SSF56601">
    <property type="entry name" value="beta-lactamase/transpeptidase-like"/>
    <property type="match status" value="1"/>
</dbReference>
<dbReference type="PANTHER" id="PTHR30627:SF2">
    <property type="entry name" value="PEPTIDOGLYCAN D,D-TRANSPEPTIDASE MRDA"/>
    <property type="match status" value="1"/>
</dbReference>
<evidence type="ECO:0000259" key="1">
    <source>
        <dbReference type="Pfam" id="PF00905"/>
    </source>
</evidence>
<evidence type="ECO:0000313" key="2">
    <source>
        <dbReference type="EMBL" id="OIQ74095.1"/>
    </source>
</evidence>
<reference evidence="2" key="1">
    <citation type="submission" date="2016-10" db="EMBL/GenBank/DDBJ databases">
        <title>Sequence of Gallionella enrichment culture.</title>
        <authorList>
            <person name="Poehlein A."/>
            <person name="Muehling M."/>
            <person name="Daniel R."/>
        </authorList>
    </citation>
    <scope>NUCLEOTIDE SEQUENCE</scope>
</reference>
<proteinExistence type="predicted"/>
<sequence>MDVTNGRIIAMASYPTYDPNIWENGLSYKQAKTLFSAASDVPALSRAIQGEFAPASTFKVISLTAAAAAGYNLNATYDCPVNLKIGNRVFTNFEGEQFGRISMRTAIAMSCDTVWYQIAYDMWVRDGGLTPKSNPADYFFKAAKAFRIGQRTGIDLPSEVTGRLADRQWKIDWYAANKHFFCNYQKEAIPSQRTPMLIAIAKENCVDGMKIRAGDAVNFAIGQGDTTITPIQMAQIYSAVANGGTLWRPTIGRAILKPDGTLVREIAPVKLGKIPMSAKTLAFTQDALRAVVTQGTAVYPFTGFPIAVSAKTGTGEVFGKNLDGSTKDTTSWMATYAPTQKPRYAVIMMISQGGTGALTGGPSVRKIYEALFGVSGSTVNPAKALLPNGPPAGLPGLNASGQILPLGVKP</sequence>
<dbReference type="GO" id="GO:0071972">
    <property type="term" value="F:peptidoglycan L,D-transpeptidase activity"/>
    <property type="evidence" value="ECO:0007669"/>
    <property type="project" value="TreeGrafter"/>
</dbReference>
<organism evidence="2">
    <name type="scientific">mine drainage metagenome</name>
    <dbReference type="NCBI Taxonomy" id="410659"/>
    <lineage>
        <taxon>unclassified sequences</taxon>
        <taxon>metagenomes</taxon>
        <taxon>ecological metagenomes</taxon>
    </lineage>
</organism>
<dbReference type="GO" id="GO:0005886">
    <property type="term" value="C:plasma membrane"/>
    <property type="evidence" value="ECO:0007669"/>
    <property type="project" value="TreeGrafter"/>
</dbReference>
<comment type="caution">
    <text evidence="2">The sequence shown here is derived from an EMBL/GenBank/DDBJ whole genome shotgun (WGS) entry which is preliminary data.</text>
</comment>
<name>A0A1J5Q278_9ZZZZ</name>
<accession>A0A1J5Q278</accession>
<dbReference type="EMBL" id="MLJW01002625">
    <property type="protein sequence ID" value="OIQ74095.1"/>
    <property type="molecule type" value="Genomic_DNA"/>
</dbReference>
<dbReference type="InterPro" id="IPR050515">
    <property type="entry name" value="Beta-lactam/transpept"/>
</dbReference>
<gene>
    <name evidence="2" type="primary">pbpA_3</name>
    <name evidence="2" type="ORF">GALL_442610</name>
</gene>
<dbReference type="InterPro" id="IPR012338">
    <property type="entry name" value="Beta-lactam/transpept-like"/>
</dbReference>
<dbReference type="Pfam" id="PF00905">
    <property type="entry name" value="Transpeptidase"/>
    <property type="match status" value="1"/>
</dbReference>
<protein>
    <submittedName>
        <fullName evidence="2">Penicillin-binding protein A</fullName>
    </submittedName>
</protein>
<dbReference type="GO" id="GO:0071555">
    <property type="term" value="P:cell wall organization"/>
    <property type="evidence" value="ECO:0007669"/>
    <property type="project" value="TreeGrafter"/>
</dbReference>